<dbReference type="AlphaFoldDB" id="A0A7G5IES7"/>
<evidence type="ECO:0000313" key="3">
    <source>
        <dbReference type="Proteomes" id="UP000515292"/>
    </source>
</evidence>
<dbReference type="RefSeq" id="WP_182294715.1">
    <property type="nucleotide sequence ID" value="NZ_CP059851.1"/>
</dbReference>
<keyword evidence="1" id="KW-0732">Signal</keyword>
<proteinExistence type="predicted"/>
<name>A0A7G5IES7_9SPHN</name>
<protein>
    <submittedName>
        <fullName evidence="2">Glycine zipper 2TM domain-containing protein</fullName>
    </submittedName>
</protein>
<gene>
    <name evidence="2" type="ORF">H3309_10745</name>
</gene>
<keyword evidence="3" id="KW-1185">Reference proteome</keyword>
<feature type="signal peptide" evidence="1">
    <location>
        <begin position="1"/>
        <end position="17"/>
    </location>
</feature>
<sequence length="98" mass="9779">MRALMLAPALLLLGACATDGGRYAERGDRGYWYGDTRYATYDQCLAAKKRSRDRAAVAGAVGGAVTGAAVGGNVGETAIAAGVGAIAGAAIGNSARRC</sequence>
<reference evidence="2 3" key="1">
    <citation type="submission" date="2020-07" db="EMBL/GenBank/DDBJ databases">
        <title>Complete genome sequence for Sandaracinobacter sp. M6.</title>
        <authorList>
            <person name="Tang Y."/>
            <person name="Liu Q."/>
            <person name="Guo Z."/>
            <person name="Lei P."/>
            <person name="Huang B."/>
        </authorList>
    </citation>
    <scope>NUCLEOTIDE SEQUENCE [LARGE SCALE GENOMIC DNA]</scope>
    <source>
        <strain evidence="2 3">M6</strain>
    </source>
</reference>
<feature type="chain" id="PRO_5028851823" evidence="1">
    <location>
        <begin position="18"/>
        <end position="98"/>
    </location>
</feature>
<dbReference type="PROSITE" id="PS51257">
    <property type="entry name" value="PROKAR_LIPOPROTEIN"/>
    <property type="match status" value="1"/>
</dbReference>
<evidence type="ECO:0000256" key="1">
    <source>
        <dbReference type="SAM" id="SignalP"/>
    </source>
</evidence>
<evidence type="ECO:0000313" key="2">
    <source>
        <dbReference type="EMBL" id="QMW21869.1"/>
    </source>
</evidence>
<dbReference type="KEGG" id="sand:H3309_10745"/>
<organism evidence="2 3">
    <name type="scientific">Sandaracinobacteroides saxicola</name>
    <dbReference type="NCBI Taxonomy" id="2759707"/>
    <lineage>
        <taxon>Bacteria</taxon>
        <taxon>Pseudomonadati</taxon>
        <taxon>Pseudomonadota</taxon>
        <taxon>Alphaproteobacteria</taxon>
        <taxon>Sphingomonadales</taxon>
        <taxon>Sphingosinicellaceae</taxon>
        <taxon>Sandaracinobacteroides</taxon>
    </lineage>
</organism>
<dbReference type="EMBL" id="CP059851">
    <property type="protein sequence ID" value="QMW21869.1"/>
    <property type="molecule type" value="Genomic_DNA"/>
</dbReference>
<accession>A0A7G5IES7</accession>
<dbReference type="Proteomes" id="UP000515292">
    <property type="component" value="Chromosome"/>
</dbReference>